<evidence type="ECO:0000256" key="5">
    <source>
        <dbReference type="ARBA" id="ARBA00022832"/>
    </source>
</evidence>
<feature type="transmembrane region" description="Helical" evidence="10">
    <location>
        <begin position="171"/>
        <end position="188"/>
    </location>
</feature>
<keyword evidence="9 10" id="KW-0275">Fatty acid biosynthesis</keyword>
<sequence length="474" mass="55041">MTHSEIALKKQGGCGSALAATGLARKRAISTETDSPRTRASETESRRNSVERFFEFPSETTKSSSVYRFLWKVSQGEEEKRRGGGRGREENGRGEKKGKKQICVKMTNIVADLIHGYRDLMDNKSDPRVNDWVMMSSPFPTMAICLFYAYFSKVIGPKLMENKKPFNLRRLLIVYNLVQTLFSTWIFYEIEINEDNEEENKVPTTTSSIQAMCSDYSPRSIDVRDVRALRYLMSGWARGYSFRCQPVDYSTSPLALRMANTCWWYYFSKFTEFFDTLFFILRKKNQHVSTLHVIHHGVMPFSVWMGMKFAPGGHSTFFALLNTFVHIIMYFYYMVAAMGPQYQKYIWWKKYLTTLQMVQFVLIMMHQFQLLFTDCDYPRSFMIWISLHGFLFFGLFSDFYKTKYTVGKSRSRRSMANGTNNGACMPVLNDYPTKPKQNGISTYATIYNKEYNSCYSNGTNNGYVANNNTEKKLA</sequence>
<feature type="compositionally biased region" description="Basic and acidic residues" evidence="11">
    <location>
        <begin position="78"/>
        <end position="95"/>
    </location>
</feature>
<keyword evidence="5 10" id="KW-0276">Fatty acid metabolism</keyword>
<reference evidence="12 13" key="1">
    <citation type="journal article" date="2024" name="Ann. Entomol. Soc. Am.">
        <title>Genomic analyses of the southern and eastern yellowjacket wasps (Hymenoptera: Vespidae) reveal evolutionary signatures of social life.</title>
        <authorList>
            <person name="Catto M.A."/>
            <person name="Caine P.B."/>
            <person name="Orr S.E."/>
            <person name="Hunt B.G."/>
            <person name="Goodisman M.A.D."/>
        </authorList>
    </citation>
    <scope>NUCLEOTIDE SEQUENCE [LARGE SCALE GENOMIC DNA]</scope>
    <source>
        <strain evidence="12">233</strain>
        <tissue evidence="12">Head and thorax</tissue>
    </source>
</reference>
<evidence type="ECO:0000256" key="9">
    <source>
        <dbReference type="ARBA" id="ARBA00023160"/>
    </source>
</evidence>
<feature type="region of interest" description="Disordered" evidence="11">
    <location>
        <begin position="25"/>
        <end position="54"/>
    </location>
</feature>
<keyword evidence="6 10" id="KW-1133">Transmembrane helix</keyword>
<accession>A0ABD2AWN6</accession>
<dbReference type="GO" id="GO:0016020">
    <property type="term" value="C:membrane"/>
    <property type="evidence" value="ECO:0007669"/>
    <property type="project" value="UniProtKB-SubCell"/>
</dbReference>
<evidence type="ECO:0000256" key="11">
    <source>
        <dbReference type="SAM" id="MobiDB-lite"/>
    </source>
</evidence>
<comment type="catalytic activity">
    <reaction evidence="10">
        <text>a very-long-chain acyl-CoA + malonyl-CoA + H(+) = a very-long-chain 3-oxoacyl-CoA + CO2 + CoA</text>
        <dbReference type="Rhea" id="RHEA:32727"/>
        <dbReference type="ChEBI" id="CHEBI:15378"/>
        <dbReference type="ChEBI" id="CHEBI:16526"/>
        <dbReference type="ChEBI" id="CHEBI:57287"/>
        <dbReference type="ChEBI" id="CHEBI:57384"/>
        <dbReference type="ChEBI" id="CHEBI:90725"/>
        <dbReference type="ChEBI" id="CHEBI:90736"/>
        <dbReference type="EC" id="2.3.1.199"/>
    </reaction>
</comment>
<keyword evidence="3 10" id="KW-0808">Transferase</keyword>
<keyword evidence="7 10" id="KW-0443">Lipid metabolism</keyword>
<feature type="compositionally biased region" description="Basic and acidic residues" evidence="11">
    <location>
        <begin position="34"/>
        <end position="54"/>
    </location>
</feature>
<feature type="region of interest" description="Disordered" evidence="11">
    <location>
        <begin position="78"/>
        <end position="99"/>
    </location>
</feature>
<evidence type="ECO:0000256" key="8">
    <source>
        <dbReference type="ARBA" id="ARBA00023136"/>
    </source>
</evidence>
<evidence type="ECO:0000256" key="6">
    <source>
        <dbReference type="ARBA" id="ARBA00022989"/>
    </source>
</evidence>
<dbReference type="Pfam" id="PF01151">
    <property type="entry name" value="ELO"/>
    <property type="match status" value="1"/>
</dbReference>
<dbReference type="EC" id="2.3.1.199" evidence="10"/>
<evidence type="ECO:0000313" key="13">
    <source>
        <dbReference type="Proteomes" id="UP001607302"/>
    </source>
</evidence>
<feature type="transmembrane region" description="Helical" evidence="10">
    <location>
        <begin position="381"/>
        <end position="400"/>
    </location>
</feature>
<dbReference type="Proteomes" id="UP001607302">
    <property type="component" value="Unassembled WGS sequence"/>
</dbReference>
<evidence type="ECO:0000256" key="10">
    <source>
        <dbReference type="RuleBase" id="RU361115"/>
    </source>
</evidence>
<evidence type="ECO:0000313" key="12">
    <source>
        <dbReference type="EMBL" id="KAL2725043.1"/>
    </source>
</evidence>
<dbReference type="GO" id="GO:0006633">
    <property type="term" value="P:fatty acid biosynthetic process"/>
    <property type="evidence" value="ECO:0007669"/>
    <property type="project" value="UniProtKB-KW"/>
</dbReference>
<keyword evidence="8 10" id="KW-0472">Membrane</keyword>
<feature type="transmembrane region" description="Helical" evidence="10">
    <location>
        <begin position="317"/>
        <end position="339"/>
    </location>
</feature>
<evidence type="ECO:0000256" key="3">
    <source>
        <dbReference type="ARBA" id="ARBA00022679"/>
    </source>
</evidence>
<dbReference type="InterPro" id="IPR002076">
    <property type="entry name" value="ELO_fam"/>
</dbReference>
<protein>
    <recommendedName>
        <fullName evidence="10">Elongation of very long chain fatty acids protein</fullName>
        <ecNumber evidence="10">2.3.1.199</ecNumber>
    </recommendedName>
    <alternativeName>
        <fullName evidence="10">Very-long-chain 3-oxoacyl-CoA synthase</fullName>
    </alternativeName>
</protein>
<dbReference type="PANTHER" id="PTHR11157">
    <property type="entry name" value="FATTY ACID ACYL TRANSFERASE-RELATED"/>
    <property type="match status" value="1"/>
</dbReference>
<feature type="transmembrane region" description="Helical" evidence="10">
    <location>
        <begin position="132"/>
        <end position="151"/>
    </location>
</feature>
<comment type="subcellular location">
    <subcellularLocation>
        <location evidence="1">Membrane</location>
        <topology evidence="1">Multi-pass membrane protein</topology>
    </subcellularLocation>
</comment>
<keyword evidence="4 10" id="KW-0812">Transmembrane</keyword>
<evidence type="ECO:0000256" key="4">
    <source>
        <dbReference type="ARBA" id="ARBA00022692"/>
    </source>
</evidence>
<gene>
    <name evidence="12" type="ORF">V1478_007716</name>
</gene>
<evidence type="ECO:0000256" key="7">
    <source>
        <dbReference type="ARBA" id="ARBA00023098"/>
    </source>
</evidence>
<dbReference type="AlphaFoldDB" id="A0ABD2AWN6"/>
<comment type="similarity">
    <text evidence="10">Belongs to the ELO family.</text>
</comment>
<proteinExistence type="inferred from homology"/>
<comment type="caution">
    <text evidence="12">The sequence shown here is derived from an EMBL/GenBank/DDBJ whole genome shotgun (WGS) entry which is preliminary data.</text>
</comment>
<keyword evidence="13" id="KW-1185">Reference proteome</keyword>
<keyword evidence="2 10" id="KW-0444">Lipid biosynthesis</keyword>
<organism evidence="12 13">
    <name type="scientific">Vespula squamosa</name>
    <name type="common">Southern yellow jacket</name>
    <name type="synonym">Wasp</name>
    <dbReference type="NCBI Taxonomy" id="30214"/>
    <lineage>
        <taxon>Eukaryota</taxon>
        <taxon>Metazoa</taxon>
        <taxon>Ecdysozoa</taxon>
        <taxon>Arthropoda</taxon>
        <taxon>Hexapoda</taxon>
        <taxon>Insecta</taxon>
        <taxon>Pterygota</taxon>
        <taxon>Neoptera</taxon>
        <taxon>Endopterygota</taxon>
        <taxon>Hymenoptera</taxon>
        <taxon>Apocrita</taxon>
        <taxon>Aculeata</taxon>
        <taxon>Vespoidea</taxon>
        <taxon>Vespidae</taxon>
        <taxon>Vespinae</taxon>
        <taxon>Vespula</taxon>
    </lineage>
</organism>
<evidence type="ECO:0000256" key="1">
    <source>
        <dbReference type="ARBA" id="ARBA00004141"/>
    </source>
</evidence>
<feature type="transmembrane region" description="Helical" evidence="10">
    <location>
        <begin position="293"/>
        <end position="311"/>
    </location>
</feature>
<feature type="transmembrane region" description="Helical" evidence="10">
    <location>
        <begin position="351"/>
        <end position="369"/>
    </location>
</feature>
<dbReference type="PANTHER" id="PTHR11157:SF162">
    <property type="entry name" value="ELONGATION OF VERY LONG CHAIN FATTY ACIDS PROTEIN"/>
    <property type="match status" value="1"/>
</dbReference>
<evidence type="ECO:0000256" key="2">
    <source>
        <dbReference type="ARBA" id="ARBA00022516"/>
    </source>
</evidence>
<name>A0ABD2AWN6_VESSQ</name>
<dbReference type="EMBL" id="JAUDFV010000138">
    <property type="protein sequence ID" value="KAL2725043.1"/>
    <property type="molecule type" value="Genomic_DNA"/>
</dbReference>
<dbReference type="GO" id="GO:0009922">
    <property type="term" value="F:fatty acid elongase activity"/>
    <property type="evidence" value="ECO:0007669"/>
    <property type="project" value="UniProtKB-EC"/>
</dbReference>